<evidence type="ECO:0000256" key="1">
    <source>
        <dbReference type="ARBA" id="ARBA00005909"/>
    </source>
</evidence>
<organism evidence="8 10">
    <name type="scientific">Prunus mume</name>
    <name type="common">Japanese apricot</name>
    <name type="synonym">Armeniaca mume</name>
    <dbReference type="NCBI Taxonomy" id="102107"/>
    <lineage>
        <taxon>Eukaryota</taxon>
        <taxon>Viridiplantae</taxon>
        <taxon>Streptophyta</taxon>
        <taxon>Embryophyta</taxon>
        <taxon>Tracheophyta</taxon>
        <taxon>Spermatophyta</taxon>
        <taxon>Magnoliopsida</taxon>
        <taxon>eudicotyledons</taxon>
        <taxon>Gunneridae</taxon>
        <taxon>Pentapetalae</taxon>
        <taxon>rosids</taxon>
        <taxon>fabids</taxon>
        <taxon>Rosales</taxon>
        <taxon>Rosaceae</taxon>
        <taxon>Amygdaloideae</taxon>
        <taxon>Amygdaleae</taxon>
        <taxon>Prunus</taxon>
    </lineage>
</organism>
<dbReference type="RefSeq" id="XP_016648574.1">
    <property type="nucleotide sequence ID" value="XM_016793088.1"/>
</dbReference>
<dbReference type="PANTHER" id="PTHR31506">
    <property type="entry name" value="BES1/BZR1 HOMOLOG PROTEIN 3-RELATED"/>
    <property type="match status" value="1"/>
</dbReference>
<evidence type="ECO:0000313" key="8">
    <source>
        <dbReference type="Proteomes" id="UP000694861"/>
    </source>
</evidence>
<dbReference type="PANTHER" id="PTHR31506:SF4">
    <property type="entry name" value="BES1_BZR1 PLANT TRANSCRIPTION FACTOR N-TERMINAL DOMAIN-CONTAINING PROTEIN"/>
    <property type="match status" value="1"/>
</dbReference>
<evidence type="ECO:0000259" key="7">
    <source>
        <dbReference type="Pfam" id="PF05687"/>
    </source>
</evidence>
<reference evidence="9 10" key="3">
    <citation type="submission" date="2025-05" db="UniProtKB">
        <authorList>
            <consortium name="RefSeq"/>
        </authorList>
    </citation>
    <scope>IDENTIFICATION</scope>
</reference>
<keyword evidence="4 5" id="KW-0804">Transcription</keyword>
<gene>
    <name evidence="9 10" type="primary">LOC103325224</name>
</gene>
<protein>
    <recommendedName>
        <fullName evidence="5">Protein BZR1 homolog</fullName>
    </recommendedName>
    <alternativeName>
        <fullName evidence="5">Protein BRASSINAZOLE-RESISTANT 1 homolog</fullName>
    </alternativeName>
</protein>
<dbReference type="RefSeq" id="XP_016648575.1">
    <property type="nucleotide sequence ID" value="XM_016793089.1"/>
</dbReference>
<evidence type="ECO:0000256" key="6">
    <source>
        <dbReference type="SAM" id="MobiDB-lite"/>
    </source>
</evidence>
<evidence type="ECO:0000256" key="5">
    <source>
        <dbReference type="RuleBase" id="RU369040"/>
    </source>
</evidence>
<comment type="function">
    <text evidence="5">Functions in brassinosteroid signaling. May function as transcriptional repressor.</text>
</comment>
<sequence>MAGTHGRSESEKEKTKMRERQRRAITTKIFHGLRKHGGYRLSSRADINEVLRHLASEAGWLVEPDGTTYRRRSPNVRTLPPSFLSVSFLHFLTNQTHILFYSIHLVVVCGGKVSNCCSVCGGVPKASATSAAAAAAATPSSSMGMGCCESSTTASPTSSRLPAFNNNTSGTTDTNNNSVSVYSAMYVYEGGLHNHQLHEARASNNTSPSHCP</sequence>
<dbReference type="Pfam" id="PF05687">
    <property type="entry name" value="BES1_N"/>
    <property type="match status" value="1"/>
</dbReference>
<keyword evidence="2 5" id="KW-0805">Transcription regulation</keyword>
<keyword evidence="5" id="KW-1070">Brassinosteroid signaling pathway</keyword>
<reference evidence="8" key="2">
    <citation type="journal article" date="2012" name="Nat. Commun.">
        <title>The genome of Prunus mume.</title>
        <authorList>
            <person name="Zhang Q."/>
            <person name="Chen W."/>
            <person name="Sun L."/>
            <person name="Zhao F."/>
            <person name="Huang B."/>
            <person name="Yang W."/>
            <person name="Tao Y."/>
            <person name="Wang J."/>
            <person name="Yuan Z."/>
            <person name="Fan G."/>
            <person name="Xing Z."/>
            <person name="Han C."/>
            <person name="Pan H."/>
            <person name="Zhong X."/>
            <person name="Shi W."/>
            <person name="Liang X."/>
            <person name="Du D."/>
            <person name="Sun F."/>
            <person name="Xu Z."/>
            <person name="Hao R."/>
            <person name="Lv T."/>
            <person name="Lv Y."/>
            <person name="Zheng Z."/>
            <person name="Sun M."/>
            <person name="Luo L."/>
            <person name="Cai M."/>
            <person name="Gao Y."/>
            <person name="Wang J."/>
            <person name="Yin Y."/>
            <person name="Xu X."/>
            <person name="Cheng T."/>
            <person name="Wang J."/>
        </authorList>
    </citation>
    <scope>NUCLEOTIDE SEQUENCE [LARGE SCALE GENOMIC DNA]</scope>
</reference>
<evidence type="ECO:0000313" key="10">
    <source>
        <dbReference type="RefSeq" id="XP_016648575.1"/>
    </source>
</evidence>
<feature type="region of interest" description="Disordered" evidence="6">
    <location>
        <begin position="1"/>
        <end position="20"/>
    </location>
</feature>
<evidence type="ECO:0000256" key="2">
    <source>
        <dbReference type="ARBA" id="ARBA00023015"/>
    </source>
</evidence>
<dbReference type="GeneID" id="103325224"/>
<dbReference type="InterPro" id="IPR033264">
    <property type="entry name" value="BZR"/>
</dbReference>
<evidence type="ECO:0000256" key="4">
    <source>
        <dbReference type="ARBA" id="ARBA00023163"/>
    </source>
</evidence>
<dbReference type="InterPro" id="IPR008540">
    <property type="entry name" value="BES1_N"/>
</dbReference>
<feature type="domain" description="BES1/BZR1 plant transcription factor N-terminal" evidence="7">
    <location>
        <begin position="5"/>
        <end position="159"/>
    </location>
</feature>
<comment type="similarity">
    <text evidence="1 5">Belongs to the BZR/LAT61 family.</text>
</comment>
<feature type="region of interest" description="Disordered" evidence="6">
    <location>
        <begin position="140"/>
        <end position="172"/>
    </location>
</feature>
<keyword evidence="3 5" id="KW-0238">DNA-binding</keyword>
<name>A0ABM1LME8_PRUMU</name>
<proteinExistence type="inferred from homology"/>
<reference evidence="8" key="1">
    <citation type="journal article" date="1997" name="Nucleic Acids Res.">
        <title>tRNAscan-SE: a program for improved detection of transfer RNA genes in genomic sequence.</title>
        <authorList>
            <person name="Lowe T.M."/>
            <person name="Eddy S.R."/>
        </authorList>
    </citation>
    <scope>NUCLEOTIDE SEQUENCE [LARGE SCALE GENOMIC DNA]</scope>
</reference>
<feature type="compositionally biased region" description="Low complexity" evidence="6">
    <location>
        <begin position="140"/>
        <end position="151"/>
    </location>
</feature>
<comment type="subcellular location">
    <subcellularLocation>
        <location evidence="5">Nucleus</location>
    </subcellularLocation>
</comment>
<evidence type="ECO:0000256" key="3">
    <source>
        <dbReference type="ARBA" id="ARBA00023125"/>
    </source>
</evidence>
<dbReference type="Proteomes" id="UP000694861">
    <property type="component" value="Linkage group LG3"/>
</dbReference>
<keyword evidence="8" id="KW-1185">Reference proteome</keyword>
<evidence type="ECO:0000313" key="9">
    <source>
        <dbReference type="RefSeq" id="XP_016648574.1"/>
    </source>
</evidence>
<feature type="compositionally biased region" description="Basic and acidic residues" evidence="6">
    <location>
        <begin position="1"/>
        <end position="18"/>
    </location>
</feature>
<accession>A0ABM1LME8</accession>